<keyword evidence="1" id="KW-1133">Transmembrane helix</keyword>
<feature type="transmembrane region" description="Helical" evidence="1">
    <location>
        <begin position="59"/>
        <end position="79"/>
    </location>
</feature>
<sequence>MTLFILKAIISGLLVAVISTVAQKWPGWGGLLASLPLVSVMSILWLYGETRDTEKVAGLAMGAFWFFLPSIPMFLIIPMMLRGGISFGVTMVTAIGTTLALYAIWAQIAPKLGIVQ</sequence>
<dbReference type="Proteomes" id="UP001155128">
    <property type="component" value="Unassembled WGS sequence"/>
</dbReference>
<gene>
    <name evidence="2" type="ORF">NDO55_04870</name>
</gene>
<proteinExistence type="predicted"/>
<dbReference type="InterPro" id="IPR058117">
    <property type="entry name" value="BV97_02767-like"/>
</dbReference>
<protein>
    <submittedName>
        <fullName evidence="2">DUF3147 family protein</fullName>
    </submittedName>
</protein>
<dbReference type="RefSeq" id="WP_252112958.1">
    <property type="nucleotide sequence ID" value="NZ_JAMSHT010000001.1"/>
</dbReference>
<dbReference type="NCBIfam" id="NF006749">
    <property type="entry name" value="PRK09272.1-2"/>
    <property type="match status" value="1"/>
</dbReference>
<name>A0A9X2EK90_9SPHN</name>
<dbReference type="EMBL" id="JAMSHT010000001">
    <property type="protein sequence ID" value="MCM8557149.1"/>
    <property type="molecule type" value="Genomic_DNA"/>
</dbReference>
<feature type="transmembrane region" description="Helical" evidence="1">
    <location>
        <begin position="85"/>
        <end position="105"/>
    </location>
</feature>
<organism evidence="2 3">
    <name type="scientific">Sphingomicrobium sediminis</name>
    <dbReference type="NCBI Taxonomy" id="2950949"/>
    <lineage>
        <taxon>Bacteria</taxon>
        <taxon>Pseudomonadati</taxon>
        <taxon>Pseudomonadota</taxon>
        <taxon>Alphaproteobacteria</taxon>
        <taxon>Sphingomonadales</taxon>
        <taxon>Sphingomonadaceae</taxon>
        <taxon>Sphingomicrobium</taxon>
    </lineage>
</organism>
<reference evidence="2" key="1">
    <citation type="submission" date="2022-06" db="EMBL/GenBank/DDBJ databases">
        <title>Sphingomicrobium sedimins sp. nov., a marine bacterium isolated from tidal flat.</title>
        <authorList>
            <person name="Kim C.-H."/>
            <person name="Yoo Y."/>
            <person name="Kim J.-J."/>
        </authorList>
    </citation>
    <scope>NUCLEOTIDE SEQUENCE</scope>
    <source>
        <strain evidence="2">GRR-S6-50</strain>
    </source>
</reference>
<dbReference type="AlphaFoldDB" id="A0A9X2EK90"/>
<comment type="caution">
    <text evidence="2">The sequence shown here is derived from an EMBL/GenBank/DDBJ whole genome shotgun (WGS) entry which is preliminary data.</text>
</comment>
<evidence type="ECO:0000256" key="1">
    <source>
        <dbReference type="SAM" id="Phobius"/>
    </source>
</evidence>
<evidence type="ECO:0000313" key="2">
    <source>
        <dbReference type="EMBL" id="MCM8557149.1"/>
    </source>
</evidence>
<feature type="transmembrane region" description="Helical" evidence="1">
    <location>
        <begin position="29"/>
        <end position="47"/>
    </location>
</feature>
<evidence type="ECO:0000313" key="3">
    <source>
        <dbReference type="Proteomes" id="UP001155128"/>
    </source>
</evidence>
<keyword evidence="1" id="KW-0472">Membrane</keyword>
<keyword evidence="1" id="KW-0812">Transmembrane</keyword>
<accession>A0A9X2EK90</accession>
<keyword evidence="3" id="KW-1185">Reference proteome</keyword>